<accession>A0A091W5G0</accession>
<dbReference type="AlphaFoldDB" id="A0A091W5G0"/>
<dbReference type="PhylomeDB" id="A0A091W5G0"/>
<proteinExistence type="predicted"/>
<organism evidence="1 2">
    <name type="scientific">Opisthocomus hoazin</name>
    <name type="common">Hoatzin</name>
    <name type="synonym">Phasianus hoazin</name>
    <dbReference type="NCBI Taxonomy" id="30419"/>
    <lineage>
        <taxon>Eukaryota</taxon>
        <taxon>Metazoa</taxon>
        <taxon>Chordata</taxon>
        <taxon>Craniata</taxon>
        <taxon>Vertebrata</taxon>
        <taxon>Euteleostomi</taxon>
        <taxon>Archelosauria</taxon>
        <taxon>Archosauria</taxon>
        <taxon>Dinosauria</taxon>
        <taxon>Saurischia</taxon>
        <taxon>Theropoda</taxon>
        <taxon>Coelurosauria</taxon>
        <taxon>Aves</taxon>
        <taxon>Neognathae</taxon>
        <taxon>Neoaves</taxon>
        <taxon>Opisthocomiformes</taxon>
        <taxon>Opisthocomidae</taxon>
        <taxon>Opisthocomus</taxon>
    </lineage>
</organism>
<feature type="non-terminal residue" evidence="1">
    <location>
        <position position="55"/>
    </location>
</feature>
<evidence type="ECO:0008006" key="3">
    <source>
        <dbReference type="Google" id="ProtNLM"/>
    </source>
</evidence>
<dbReference type="EMBL" id="KK734776">
    <property type="protein sequence ID" value="KFR10709.1"/>
    <property type="molecule type" value="Genomic_DNA"/>
</dbReference>
<keyword evidence="2" id="KW-1185">Reference proteome</keyword>
<feature type="non-terminal residue" evidence="1">
    <location>
        <position position="1"/>
    </location>
</feature>
<sequence length="55" mass="6462">NGFKLKEHRLRLDIRKKFFTIRVVRHWNKLPREAVDASSLEAFKARLDGALSNLV</sequence>
<evidence type="ECO:0000313" key="2">
    <source>
        <dbReference type="Proteomes" id="UP000053605"/>
    </source>
</evidence>
<name>A0A091W5G0_OPIHO</name>
<gene>
    <name evidence="1" type="ORF">N306_13966</name>
</gene>
<evidence type="ECO:0000313" key="1">
    <source>
        <dbReference type="EMBL" id="KFR10709.1"/>
    </source>
</evidence>
<protein>
    <recommendedName>
        <fullName evidence="3">Nidogen G2 beta-barrel domain-containing protein</fullName>
    </recommendedName>
</protein>
<dbReference type="Proteomes" id="UP000053605">
    <property type="component" value="Unassembled WGS sequence"/>
</dbReference>
<reference evidence="1 2" key="1">
    <citation type="submission" date="2014-04" db="EMBL/GenBank/DDBJ databases">
        <title>Genome evolution of avian class.</title>
        <authorList>
            <person name="Zhang G."/>
            <person name="Li C."/>
        </authorList>
    </citation>
    <scope>NUCLEOTIDE SEQUENCE [LARGE SCALE GENOMIC DNA]</scope>
    <source>
        <strain evidence="1">BGI_N306</strain>
    </source>
</reference>